<proteinExistence type="inferred from homology"/>
<evidence type="ECO:0000313" key="4">
    <source>
        <dbReference type="EMBL" id="DAE24773.1"/>
    </source>
</evidence>
<dbReference type="CDD" id="cd07016">
    <property type="entry name" value="S14_ClpP_1"/>
    <property type="match status" value="1"/>
</dbReference>
<protein>
    <submittedName>
        <fullName evidence="4">ATP dependent Clp protease</fullName>
    </submittedName>
</protein>
<keyword evidence="3" id="KW-0378">Hydrolase</keyword>
<keyword evidence="2" id="KW-0963">Cytoplasm</keyword>
<name>A0A8S5R1B4_9CAUD</name>
<dbReference type="GO" id="GO:0004252">
    <property type="term" value="F:serine-type endopeptidase activity"/>
    <property type="evidence" value="ECO:0007669"/>
    <property type="project" value="InterPro"/>
</dbReference>
<organism evidence="4">
    <name type="scientific">Myoviridae sp. cteBs22</name>
    <dbReference type="NCBI Taxonomy" id="2826675"/>
    <lineage>
        <taxon>Viruses</taxon>
        <taxon>Duplodnaviria</taxon>
        <taxon>Heunggongvirae</taxon>
        <taxon>Uroviricota</taxon>
        <taxon>Caudoviricetes</taxon>
    </lineage>
</organism>
<dbReference type="GO" id="GO:0051117">
    <property type="term" value="F:ATPase binding"/>
    <property type="evidence" value="ECO:0007669"/>
    <property type="project" value="TreeGrafter"/>
</dbReference>
<sequence length="361" mass="39295">MDPVKKFWNVSRSATGRYLIDLFGYVGGSKDGWLVEGFNENEFLDEFRQIPVDAPIDLTINSTGGLVYTALSIYSILSAHPAPITIRVNGVAMSAATIITSLPNAHVVMPLGSIMMIHRVSSGAVGNADEIKKEAEITQKIEDQLIDIYAKKTGRDEKEVRKAVEAETWLTAQEAVEFGLADEVDEAVTVTNSREGGVTMVNGLEIPQGMLAKVPSRFFAAAPKVPAAIQSKEDPMDLEKLKAEHPDLVQQIRQEAIEEGRKAERERINALEDLAMPGFASLLSEAKADSSITPEAFAVKMVKAQKALQKKSADDAADDAKGLETVLQDGNQGLQEQQEVENEAEMAAVIEAGKRGFRNRK</sequence>
<dbReference type="PRINTS" id="PR00127">
    <property type="entry name" value="CLPPROTEASEP"/>
</dbReference>
<comment type="similarity">
    <text evidence="1">Belongs to the peptidase S14 family.</text>
</comment>
<reference evidence="4" key="1">
    <citation type="journal article" date="2021" name="Proc. Natl. Acad. Sci. U.S.A.">
        <title>A Catalog of Tens of Thousands of Viruses from Human Metagenomes Reveals Hidden Associations with Chronic Diseases.</title>
        <authorList>
            <person name="Tisza M.J."/>
            <person name="Buck C.B."/>
        </authorList>
    </citation>
    <scope>NUCLEOTIDE SEQUENCE</scope>
    <source>
        <strain evidence="4">CteBs22</strain>
    </source>
</reference>
<dbReference type="GO" id="GO:0006515">
    <property type="term" value="P:protein quality control for misfolded or incompletely synthesized proteins"/>
    <property type="evidence" value="ECO:0007669"/>
    <property type="project" value="TreeGrafter"/>
</dbReference>
<keyword evidence="4" id="KW-0645">Protease</keyword>
<evidence type="ECO:0000256" key="1">
    <source>
        <dbReference type="ARBA" id="ARBA00007039"/>
    </source>
</evidence>
<dbReference type="InterPro" id="IPR023562">
    <property type="entry name" value="ClpP/TepA"/>
</dbReference>
<dbReference type="PANTHER" id="PTHR10381:SF70">
    <property type="entry name" value="ATP-DEPENDENT CLP PROTEASE PROTEOLYTIC SUBUNIT"/>
    <property type="match status" value="1"/>
</dbReference>
<dbReference type="GO" id="GO:0009368">
    <property type="term" value="C:endopeptidase Clp complex"/>
    <property type="evidence" value="ECO:0007669"/>
    <property type="project" value="TreeGrafter"/>
</dbReference>
<dbReference type="PANTHER" id="PTHR10381">
    <property type="entry name" value="ATP-DEPENDENT CLP PROTEASE PROTEOLYTIC SUBUNIT"/>
    <property type="match status" value="1"/>
</dbReference>
<dbReference type="InterPro" id="IPR001907">
    <property type="entry name" value="ClpP"/>
</dbReference>
<dbReference type="Pfam" id="PF00574">
    <property type="entry name" value="CLP_protease"/>
    <property type="match status" value="1"/>
</dbReference>
<dbReference type="InterPro" id="IPR029045">
    <property type="entry name" value="ClpP/crotonase-like_dom_sf"/>
</dbReference>
<dbReference type="EMBL" id="BK015784">
    <property type="protein sequence ID" value="DAE24773.1"/>
    <property type="molecule type" value="Genomic_DNA"/>
</dbReference>
<dbReference type="NCBIfam" id="NF045542">
    <property type="entry name" value="Clp_rel_HeadMat"/>
    <property type="match status" value="1"/>
</dbReference>
<evidence type="ECO:0000256" key="2">
    <source>
        <dbReference type="ARBA" id="ARBA00022490"/>
    </source>
</evidence>
<dbReference type="GO" id="GO:0004176">
    <property type="term" value="F:ATP-dependent peptidase activity"/>
    <property type="evidence" value="ECO:0007669"/>
    <property type="project" value="InterPro"/>
</dbReference>
<dbReference type="Gene3D" id="3.90.226.10">
    <property type="entry name" value="2-enoyl-CoA Hydratase, Chain A, domain 1"/>
    <property type="match status" value="1"/>
</dbReference>
<evidence type="ECO:0000256" key="3">
    <source>
        <dbReference type="ARBA" id="ARBA00022801"/>
    </source>
</evidence>
<accession>A0A8S5R1B4</accession>
<dbReference type="SUPFAM" id="SSF52096">
    <property type="entry name" value="ClpP/crotonase"/>
    <property type="match status" value="1"/>
</dbReference>